<dbReference type="EMBL" id="BOMV01000087">
    <property type="protein sequence ID" value="GIF00645.1"/>
    <property type="molecule type" value="Genomic_DNA"/>
</dbReference>
<dbReference type="Proteomes" id="UP000636960">
    <property type="component" value="Unassembled WGS sequence"/>
</dbReference>
<feature type="domain" description="HTH luxR-type" evidence="1">
    <location>
        <begin position="1"/>
        <end position="64"/>
    </location>
</feature>
<comment type="caution">
    <text evidence="2">The sequence shown here is derived from an EMBL/GenBank/DDBJ whole genome shotgun (WGS) entry which is preliminary data.</text>
</comment>
<dbReference type="AlphaFoldDB" id="A0A919MZ16"/>
<evidence type="ECO:0000259" key="1">
    <source>
        <dbReference type="PROSITE" id="PS50043"/>
    </source>
</evidence>
<keyword evidence="3" id="KW-1185">Reference proteome</keyword>
<dbReference type="InterPro" id="IPR000792">
    <property type="entry name" value="Tscrpt_reg_LuxR_C"/>
</dbReference>
<dbReference type="RefSeq" id="WP_203788652.1">
    <property type="nucleotide sequence ID" value="NZ_BOMV01000087.1"/>
</dbReference>
<dbReference type="PROSITE" id="PS50043">
    <property type="entry name" value="HTH_LUXR_2"/>
    <property type="match status" value="1"/>
</dbReference>
<protein>
    <recommendedName>
        <fullName evidence="1">HTH luxR-type domain-containing protein</fullName>
    </recommendedName>
</protein>
<dbReference type="InterPro" id="IPR036388">
    <property type="entry name" value="WH-like_DNA-bd_sf"/>
</dbReference>
<evidence type="ECO:0000313" key="2">
    <source>
        <dbReference type="EMBL" id="GIF00645.1"/>
    </source>
</evidence>
<dbReference type="GO" id="GO:0003677">
    <property type="term" value="F:DNA binding"/>
    <property type="evidence" value="ECO:0007669"/>
    <property type="project" value="InterPro"/>
</dbReference>
<dbReference type="SMART" id="SM00421">
    <property type="entry name" value="HTH_LUXR"/>
    <property type="match status" value="1"/>
</dbReference>
<reference evidence="2" key="1">
    <citation type="submission" date="2021-01" db="EMBL/GenBank/DDBJ databases">
        <title>Whole genome shotgun sequence of Actinoplanes rishiriensis NBRC 108556.</title>
        <authorList>
            <person name="Komaki H."/>
            <person name="Tamura T."/>
        </authorList>
    </citation>
    <scope>NUCLEOTIDE SEQUENCE</scope>
    <source>
        <strain evidence="2">NBRC 108556</strain>
    </source>
</reference>
<accession>A0A919MZ16</accession>
<evidence type="ECO:0000313" key="3">
    <source>
        <dbReference type="Proteomes" id="UP000636960"/>
    </source>
</evidence>
<sequence>MPDVALPTRERTLIALLAAGFSDASAARKLKISRRSVTYSLRNLMDRLGVDNRFQLGLALGALGVAKPYREVPARASSNDCFGGSAHARK</sequence>
<organism evidence="2 3">
    <name type="scientific">Paractinoplanes rishiriensis</name>
    <dbReference type="NCBI Taxonomy" id="1050105"/>
    <lineage>
        <taxon>Bacteria</taxon>
        <taxon>Bacillati</taxon>
        <taxon>Actinomycetota</taxon>
        <taxon>Actinomycetes</taxon>
        <taxon>Micromonosporales</taxon>
        <taxon>Micromonosporaceae</taxon>
        <taxon>Paractinoplanes</taxon>
    </lineage>
</organism>
<dbReference type="InterPro" id="IPR016032">
    <property type="entry name" value="Sig_transdc_resp-reg_C-effctor"/>
</dbReference>
<dbReference type="CDD" id="cd06170">
    <property type="entry name" value="LuxR_C_like"/>
    <property type="match status" value="1"/>
</dbReference>
<gene>
    <name evidence="2" type="ORF">Ari01nite_81090</name>
</gene>
<dbReference type="Gene3D" id="1.10.10.10">
    <property type="entry name" value="Winged helix-like DNA-binding domain superfamily/Winged helix DNA-binding domain"/>
    <property type="match status" value="1"/>
</dbReference>
<dbReference type="Pfam" id="PF00196">
    <property type="entry name" value="GerE"/>
    <property type="match status" value="1"/>
</dbReference>
<dbReference type="SUPFAM" id="SSF46894">
    <property type="entry name" value="C-terminal effector domain of the bipartite response regulators"/>
    <property type="match status" value="1"/>
</dbReference>
<dbReference type="GO" id="GO:0006355">
    <property type="term" value="P:regulation of DNA-templated transcription"/>
    <property type="evidence" value="ECO:0007669"/>
    <property type="project" value="InterPro"/>
</dbReference>
<proteinExistence type="predicted"/>
<name>A0A919MZ16_9ACTN</name>